<dbReference type="PANTHER" id="PTHR23508:SF10">
    <property type="entry name" value="CARBOXYLIC ACID TRANSPORTER PROTEIN HOMOLOG"/>
    <property type="match status" value="1"/>
</dbReference>
<feature type="domain" description="Major facilitator superfamily (MFS) profile" evidence="7">
    <location>
        <begin position="68"/>
        <end position="471"/>
    </location>
</feature>
<feature type="region of interest" description="Disordered" evidence="5">
    <location>
        <begin position="473"/>
        <end position="500"/>
    </location>
</feature>
<dbReference type="RefSeq" id="XP_044722985.1">
    <property type="nucleotide sequence ID" value="XM_044861959.1"/>
</dbReference>
<feature type="transmembrane region" description="Helical" evidence="6">
    <location>
        <begin position="443"/>
        <end position="466"/>
    </location>
</feature>
<comment type="caution">
    <text evidence="8">The sequence shown here is derived from an EMBL/GenBank/DDBJ whole genome shotgun (WGS) entry which is preliminary data.</text>
</comment>
<dbReference type="AlphaFoldDB" id="A0A9P8N6C6"/>
<dbReference type="PROSITE" id="PS50850">
    <property type="entry name" value="MFS"/>
    <property type="match status" value="1"/>
</dbReference>
<reference evidence="8" key="1">
    <citation type="submission" date="2021-09" db="EMBL/GenBank/DDBJ databases">
        <title>A high-quality genome of the endoparasitic fungus Hirsutella rhossiliensis with a comparison of Hirsutella genomes reveals transposable elements contributing to genome size variation.</title>
        <authorList>
            <person name="Lin R."/>
            <person name="Jiao Y."/>
            <person name="Sun X."/>
            <person name="Ling J."/>
            <person name="Xie B."/>
            <person name="Cheng X."/>
        </authorList>
    </citation>
    <scope>NUCLEOTIDE SEQUENCE</scope>
    <source>
        <strain evidence="8">HR02</strain>
    </source>
</reference>
<feature type="transmembrane region" description="Helical" evidence="6">
    <location>
        <begin position="225"/>
        <end position="243"/>
    </location>
</feature>
<evidence type="ECO:0000256" key="2">
    <source>
        <dbReference type="ARBA" id="ARBA00022692"/>
    </source>
</evidence>
<dbReference type="Gene3D" id="1.20.1250.20">
    <property type="entry name" value="MFS general substrate transporter like domains"/>
    <property type="match status" value="2"/>
</dbReference>
<dbReference type="InterPro" id="IPR005829">
    <property type="entry name" value="Sugar_transporter_CS"/>
</dbReference>
<feature type="transmembrane region" description="Helical" evidence="6">
    <location>
        <begin position="316"/>
        <end position="339"/>
    </location>
</feature>
<dbReference type="GO" id="GO:0005886">
    <property type="term" value="C:plasma membrane"/>
    <property type="evidence" value="ECO:0007669"/>
    <property type="project" value="TreeGrafter"/>
</dbReference>
<dbReference type="Pfam" id="PF00083">
    <property type="entry name" value="Sugar_tr"/>
    <property type="match status" value="1"/>
</dbReference>
<feature type="transmembrane region" description="Helical" evidence="6">
    <location>
        <begin position="346"/>
        <end position="363"/>
    </location>
</feature>
<keyword evidence="4 6" id="KW-0472">Membrane</keyword>
<dbReference type="GeneID" id="68352617"/>
<keyword evidence="2 6" id="KW-0812">Transmembrane</keyword>
<dbReference type="EMBL" id="JAIZPD010000003">
    <property type="protein sequence ID" value="KAH0965472.1"/>
    <property type="molecule type" value="Genomic_DNA"/>
</dbReference>
<name>A0A9P8N6C6_9HYPO</name>
<proteinExistence type="predicted"/>
<evidence type="ECO:0000313" key="9">
    <source>
        <dbReference type="Proteomes" id="UP000824596"/>
    </source>
</evidence>
<accession>A0A9P8N6C6</accession>
<evidence type="ECO:0000256" key="4">
    <source>
        <dbReference type="ARBA" id="ARBA00023136"/>
    </source>
</evidence>
<feature type="transmembrane region" description="Helical" evidence="6">
    <location>
        <begin position="277"/>
        <end position="296"/>
    </location>
</feature>
<dbReference type="PROSITE" id="PS00216">
    <property type="entry name" value="SUGAR_TRANSPORT_1"/>
    <property type="match status" value="1"/>
</dbReference>
<feature type="transmembrane region" description="Helical" evidence="6">
    <location>
        <begin position="193"/>
        <end position="213"/>
    </location>
</feature>
<feature type="transmembrane region" description="Helical" evidence="6">
    <location>
        <begin position="104"/>
        <end position="126"/>
    </location>
</feature>
<dbReference type="GO" id="GO:0015355">
    <property type="term" value="F:secondary active monocarboxylate transmembrane transporter activity"/>
    <property type="evidence" value="ECO:0007669"/>
    <property type="project" value="TreeGrafter"/>
</dbReference>
<feature type="transmembrane region" description="Helical" evidence="6">
    <location>
        <begin position="64"/>
        <end position="84"/>
    </location>
</feature>
<evidence type="ECO:0000313" key="8">
    <source>
        <dbReference type="EMBL" id="KAH0965472.1"/>
    </source>
</evidence>
<sequence length="500" mass="54946">MASNQGARSGWSMPDTFGGGRRPKSRSTISGYLASRFSTLKPPMDKVINPITAMKMLNREQWTFFLRDLQCAWFGWILDSFDFFTVSLTLTPLANYFDKSNSEITWGIALVLMLRPVGSVIFGVWSDRWGRKWPFVLNCLLFIVLELGTGFCKTYNQFLAARALFGIAMGGLYGNAAATALEDCPDAARGIMSGLYQGGYPLGYLLATAFARALVNTTRHGWRPLFWFSAGPPVLLIIWRLCLPETRAFRERQLLRRSAPAAKTNFLDQAGKSVKNYWLTLIYMIVLMAGFTYMSHGSQDLYPTLLTDQFEFSENQVTITQVVGNLGGFIGAVCVGNLSEIFGRRLTIIASCLLAGALLYPYTFVSTPAITAVAFFVQFATQGAFGVIPSHLLELSPPEFRSLVVGTAYQLGSLASSASATIQSSIGEKHFPLSPGPNGKKRYNYGIVICAVLGAAIVLVIVTVFLGPEKKGKQFSTATRLEEPEQSPKSESMLDQKEAV</sequence>
<dbReference type="CDD" id="cd17316">
    <property type="entry name" value="MFS_SV2_like"/>
    <property type="match status" value="1"/>
</dbReference>
<dbReference type="GO" id="GO:0035879">
    <property type="term" value="P:plasma membrane lactate transport"/>
    <property type="evidence" value="ECO:0007669"/>
    <property type="project" value="TreeGrafter"/>
</dbReference>
<dbReference type="Proteomes" id="UP000824596">
    <property type="component" value="Unassembled WGS sequence"/>
</dbReference>
<dbReference type="PANTHER" id="PTHR23508">
    <property type="entry name" value="CARBOXYLIC ACID TRANSPORTER PROTEIN HOMOLOG"/>
    <property type="match status" value="1"/>
</dbReference>
<evidence type="ECO:0000256" key="6">
    <source>
        <dbReference type="SAM" id="Phobius"/>
    </source>
</evidence>
<comment type="subcellular location">
    <subcellularLocation>
        <location evidence="1">Membrane</location>
        <topology evidence="1">Multi-pass membrane protein</topology>
    </subcellularLocation>
</comment>
<protein>
    <submittedName>
        <fullName evidence="8">Major facilitator superfamily domain-containing protein</fullName>
    </submittedName>
</protein>
<keyword evidence="9" id="KW-1185">Reference proteome</keyword>
<dbReference type="InterPro" id="IPR005828">
    <property type="entry name" value="MFS_sugar_transport-like"/>
</dbReference>
<feature type="transmembrane region" description="Helical" evidence="6">
    <location>
        <begin position="163"/>
        <end position="181"/>
    </location>
</feature>
<evidence type="ECO:0000256" key="3">
    <source>
        <dbReference type="ARBA" id="ARBA00022989"/>
    </source>
</evidence>
<gene>
    <name evidence="8" type="ORF">HRG_03488</name>
</gene>
<dbReference type="OrthoDB" id="5296287at2759"/>
<evidence type="ECO:0000256" key="5">
    <source>
        <dbReference type="SAM" id="MobiDB-lite"/>
    </source>
</evidence>
<feature type="transmembrane region" description="Helical" evidence="6">
    <location>
        <begin position="133"/>
        <end position="151"/>
    </location>
</feature>
<feature type="region of interest" description="Disordered" evidence="5">
    <location>
        <begin position="1"/>
        <end position="26"/>
    </location>
</feature>
<feature type="compositionally biased region" description="Basic and acidic residues" evidence="5">
    <location>
        <begin position="480"/>
        <end position="500"/>
    </location>
</feature>
<organism evidence="8 9">
    <name type="scientific">Hirsutella rhossiliensis</name>
    <dbReference type="NCBI Taxonomy" id="111463"/>
    <lineage>
        <taxon>Eukaryota</taxon>
        <taxon>Fungi</taxon>
        <taxon>Dikarya</taxon>
        <taxon>Ascomycota</taxon>
        <taxon>Pezizomycotina</taxon>
        <taxon>Sordariomycetes</taxon>
        <taxon>Hypocreomycetidae</taxon>
        <taxon>Hypocreales</taxon>
        <taxon>Ophiocordycipitaceae</taxon>
        <taxon>Hirsutella</taxon>
    </lineage>
</organism>
<dbReference type="SUPFAM" id="SSF103473">
    <property type="entry name" value="MFS general substrate transporter"/>
    <property type="match status" value="1"/>
</dbReference>
<dbReference type="InterPro" id="IPR036259">
    <property type="entry name" value="MFS_trans_sf"/>
</dbReference>
<keyword evidence="3 6" id="KW-1133">Transmembrane helix</keyword>
<evidence type="ECO:0000256" key="1">
    <source>
        <dbReference type="ARBA" id="ARBA00004141"/>
    </source>
</evidence>
<dbReference type="InterPro" id="IPR020846">
    <property type="entry name" value="MFS_dom"/>
</dbReference>
<evidence type="ECO:0000259" key="7">
    <source>
        <dbReference type="PROSITE" id="PS50850"/>
    </source>
</evidence>